<protein>
    <submittedName>
        <fullName evidence="1">Uncharacterized protein</fullName>
    </submittedName>
</protein>
<accession>A0ACB9KYV9</accession>
<dbReference type="Proteomes" id="UP001057402">
    <property type="component" value="Chromosome 12"/>
</dbReference>
<reference evidence="2" key="1">
    <citation type="journal article" date="2023" name="Front. Plant Sci.">
        <title>Chromosomal-level genome assembly of Melastoma candidum provides insights into trichome evolution.</title>
        <authorList>
            <person name="Zhong Y."/>
            <person name="Wu W."/>
            <person name="Sun C."/>
            <person name="Zou P."/>
            <person name="Liu Y."/>
            <person name="Dai S."/>
            <person name="Zhou R."/>
        </authorList>
    </citation>
    <scope>NUCLEOTIDE SEQUENCE [LARGE SCALE GENOMIC DNA]</scope>
</reference>
<proteinExistence type="predicted"/>
<keyword evidence="2" id="KW-1185">Reference proteome</keyword>
<dbReference type="EMBL" id="CM042891">
    <property type="protein sequence ID" value="KAI4302719.1"/>
    <property type="molecule type" value="Genomic_DNA"/>
</dbReference>
<name>A0ACB9KYV9_9MYRT</name>
<sequence>MCITRLIDLTERVGKQLELGLGNTWGGCILIDVRSHEQFHPGNHRSSGEEPSSGSEAVVVEKEVPSEDTLEKRVDKLNDAVNLLEDEALSEVVSPRFGAGGLANDYKAVVQKVSLDLARWVVVPLILSFAMQILWNTKSGSRLRNGDMDASNFSGLRRMEEMESSIKASIQELRNDVEAIRDATESMQEEVAGWSSRFGSMADEDGSVRDVLKRLELEIFAISRSPLVLEGHSCNSALAVDLPAQHSNNEVLHMTREMVQEEIEKHAADGIGMADYALASGGATVLRHSEPLYPTYGANNFTVHHDAAKMLQPSFGEPGQCFPLKGQSGFIDIHLTAEIIPESMTLEHIDDRSLMKHYLHRKTASKIAVSMVRFEFLSNYGANHTCIYRFRIHGHVPDIALESSTSTSGVSVHRVGTVILHLLVAISVSMARRIIV</sequence>
<evidence type="ECO:0000313" key="2">
    <source>
        <dbReference type="Proteomes" id="UP001057402"/>
    </source>
</evidence>
<comment type="caution">
    <text evidence="1">The sequence shown here is derived from an EMBL/GenBank/DDBJ whole genome shotgun (WGS) entry which is preliminary data.</text>
</comment>
<organism evidence="1 2">
    <name type="scientific">Melastoma candidum</name>
    <dbReference type="NCBI Taxonomy" id="119954"/>
    <lineage>
        <taxon>Eukaryota</taxon>
        <taxon>Viridiplantae</taxon>
        <taxon>Streptophyta</taxon>
        <taxon>Embryophyta</taxon>
        <taxon>Tracheophyta</taxon>
        <taxon>Spermatophyta</taxon>
        <taxon>Magnoliopsida</taxon>
        <taxon>eudicotyledons</taxon>
        <taxon>Gunneridae</taxon>
        <taxon>Pentapetalae</taxon>
        <taxon>rosids</taxon>
        <taxon>malvids</taxon>
        <taxon>Myrtales</taxon>
        <taxon>Melastomataceae</taxon>
        <taxon>Melastomatoideae</taxon>
        <taxon>Melastomateae</taxon>
        <taxon>Melastoma</taxon>
    </lineage>
</organism>
<gene>
    <name evidence="1" type="ORF">MLD38_038436</name>
</gene>
<evidence type="ECO:0000313" key="1">
    <source>
        <dbReference type="EMBL" id="KAI4302719.1"/>
    </source>
</evidence>